<dbReference type="Gene3D" id="6.10.140.2220">
    <property type="match status" value="1"/>
</dbReference>
<keyword evidence="3" id="KW-0862">Zinc</keyword>
<feature type="domain" description="MYND-type" evidence="5">
    <location>
        <begin position="269"/>
        <end position="311"/>
    </location>
</feature>
<dbReference type="SUPFAM" id="SSF144232">
    <property type="entry name" value="HIT/MYND zinc finger-like"/>
    <property type="match status" value="1"/>
</dbReference>
<keyword evidence="2 4" id="KW-0863">Zinc-finger</keyword>
<dbReference type="AlphaFoldDB" id="A0A9P5YE21"/>
<dbReference type="Proteomes" id="UP000807353">
    <property type="component" value="Unassembled WGS sequence"/>
</dbReference>
<reference evidence="6" key="1">
    <citation type="submission" date="2020-11" db="EMBL/GenBank/DDBJ databases">
        <authorList>
            <consortium name="DOE Joint Genome Institute"/>
            <person name="Ahrendt S."/>
            <person name="Riley R."/>
            <person name="Andreopoulos W."/>
            <person name="Labutti K."/>
            <person name="Pangilinan J."/>
            <person name="Ruiz-Duenas F.J."/>
            <person name="Barrasa J.M."/>
            <person name="Sanchez-Garcia M."/>
            <person name="Camarero S."/>
            <person name="Miyauchi S."/>
            <person name="Serrano A."/>
            <person name="Linde D."/>
            <person name="Babiker R."/>
            <person name="Drula E."/>
            <person name="Ayuso-Fernandez I."/>
            <person name="Pacheco R."/>
            <person name="Padilla G."/>
            <person name="Ferreira P."/>
            <person name="Barriuso J."/>
            <person name="Kellner H."/>
            <person name="Castanera R."/>
            <person name="Alfaro M."/>
            <person name="Ramirez L."/>
            <person name="Pisabarro A.G."/>
            <person name="Kuo A."/>
            <person name="Tritt A."/>
            <person name="Lipzen A."/>
            <person name="He G."/>
            <person name="Yan M."/>
            <person name="Ng V."/>
            <person name="Cullen D."/>
            <person name="Martin F."/>
            <person name="Rosso M.-N."/>
            <person name="Henrissat B."/>
            <person name="Hibbett D."/>
            <person name="Martinez A.T."/>
            <person name="Grigoriev I.V."/>
        </authorList>
    </citation>
    <scope>NUCLEOTIDE SEQUENCE</scope>
    <source>
        <strain evidence="6">CBS 247.69</strain>
    </source>
</reference>
<dbReference type="EMBL" id="MU150239">
    <property type="protein sequence ID" value="KAF9466934.1"/>
    <property type="molecule type" value="Genomic_DNA"/>
</dbReference>
<proteinExistence type="predicted"/>
<keyword evidence="1" id="KW-0479">Metal-binding</keyword>
<accession>A0A9P5YE21</accession>
<evidence type="ECO:0000256" key="2">
    <source>
        <dbReference type="ARBA" id="ARBA00022771"/>
    </source>
</evidence>
<evidence type="ECO:0000256" key="1">
    <source>
        <dbReference type="ARBA" id="ARBA00022723"/>
    </source>
</evidence>
<dbReference type="GO" id="GO:0008270">
    <property type="term" value="F:zinc ion binding"/>
    <property type="evidence" value="ECO:0007669"/>
    <property type="project" value="UniProtKB-KW"/>
</dbReference>
<evidence type="ECO:0000313" key="7">
    <source>
        <dbReference type="Proteomes" id="UP000807353"/>
    </source>
</evidence>
<evidence type="ECO:0000313" key="6">
    <source>
        <dbReference type="EMBL" id="KAF9466934.1"/>
    </source>
</evidence>
<protein>
    <recommendedName>
        <fullName evidence="5">MYND-type domain-containing protein</fullName>
    </recommendedName>
</protein>
<dbReference type="InterPro" id="IPR002893">
    <property type="entry name" value="Znf_MYND"/>
</dbReference>
<dbReference type="OrthoDB" id="341421at2759"/>
<name>A0A9P5YE21_9AGAR</name>
<dbReference type="PROSITE" id="PS50865">
    <property type="entry name" value="ZF_MYND_2"/>
    <property type="match status" value="1"/>
</dbReference>
<organism evidence="6 7">
    <name type="scientific">Collybia nuda</name>
    <dbReference type="NCBI Taxonomy" id="64659"/>
    <lineage>
        <taxon>Eukaryota</taxon>
        <taxon>Fungi</taxon>
        <taxon>Dikarya</taxon>
        <taxon>Basidiomycota</taxon>
        <taxon>Agaricomycotina</taxon>
        <taxon>Agaricomycetes</taxon>
        <taxon>Agaricomycetidae</taxon>
        <taxon>Agaricales</taxon>
        <taxon>Tricholomatineae</taxon>
        <taxon>Clitocybaceae</taxon>
        <taxon>Collybia</taxon>
    </lineage>
</organism>
<evidence type="ECO:0000259" key="5">
    <source>
        <dbReference type="PROSITE" id="PS50865"/>
    </source>
</evidence>
<sequence>MDMVASVFGGLPYFNPMMMINTSGTCATTRLIQCRDFGISMNDISRKFEKSPDDVPDLSRDDFLARKKVINQVNQWCDVMAGKKQMIYRNEWTHILYQYEIVKTAAKRERDWGHLIFTDMTLTRFMLIMVFPATCNCGNFSHHDYDTMTKYHANRFMSLLTYLHHNESPPSWVRATYTTPNQAYKLDPTFLDSHEPPSPTSTVSHSKFPPIFHVTPEVFVPSLLPSELGKIDNLLVHKKRTTPAEVRARVLGSKDYRPDVSQTWKQKNPRQCALYQAVKDKDMMQCSKCKLVHYCGRECQRLAWPTHKRIFKQAPPPVTKELPKVSKISGKSKLNAID</sequence>
<evidence type="ECO:0000256" key="3">
    <source>
        <dbReference type="ARBA" id="ARBA00022833"/>
    </source>
</evidence>
<comment type="caution">
    <text evidence="6">The sequence shown here is derived from an EMBL/GenBank/DDBJ whole genome shotgun (WGS) entry which is preliminary data.</text>
</comment>
<gene>
    <name evidence="6" type="ORF">BDZ94DRAFT_1186529</name>
</gene>
<evidence type="ECO:0000256" key="4">
    <source>
        <dbReference type="PROSITE-ProRule" id="PRU00134"/>
    </source>
</evidence>
<dbReference type="Pfam" id="PF01753">
    <property type="entry name" value="zf-MYND"/>
    <property type="match status" value="1"/>
</dbReference>
<keyword evidence="7" id="KW-1185">Reference proteome</keyword>